<dbReference type="Proteomes" id="UP001224775">
    <property type="component" value="Unassembled WGS sequence"/>
</dbReference>
<sequence>MKKNDLKELFLADRLHPSATGHLAIAFLLLDLIRGKGKEGMSRSEIRKDVDVTSKHQQQPPMYKWLCGTESEAKRFVQSQVVEYGDDNDGIFSSSRWRSPLGTATLETPRNAVSGTRQMFFDIASSDKMIIGKQDPLRMDRQGRTPLSCCTARASISDYTNVRVPENDEPIQNARSIFFGFGPGLSDVKALRVYIDSDKEHVNRKLMHVVDED</sequence>
<name>A0AAD9DB46_9STRA</name>
<gene>
    <name evidence="1" type="ORF">QTG54_009997</name>
</gene>
<organism evidence="1 2">
    <name type="scientific">Skeletonema marinoi</name>
    <dbReference type="NCBI Taxonomy" id="267567"/>
    <lineage>
        <taxon>Eukaryota</taxon>
        <taxon>Sar</taxon>
        <taxon>Stramenopiles</taxon>
        <taxon>Ochrophyta</taxon>
        <taxon>Bacillariophyta</taxon>
        <taxon>Coscinodiscophyceae</taxon>
        <taxon>Thalassiosirophycidae</taxon>
        <taxon>Thalassiosirales</taxon>
        <taxon>Skeletonemataceae</taxon>
        <taxon>Skeletonema</taxon>
        <taxon>Skeletonema marinoi-dohrnii complex</taxon>
    </lineage>
</organism>
<keyword evidence="2" id="KW-1185">Reference proteome</keyword>
<proteinExistence type="predicted"/>
<accession>A0AAD9DB46</accession>
<dbReference type="EMBL" id="JATAAI010000018">
    <property type="protein sequence ID" value="KAK1739454.1"/>
    <property type="molecule type" value="Genomic_DNA"/>
</dbReference>
<evidence type="ECO:0000313" key="2">
    <source>
        <dbReference type="Proteomes" id="UP001224775"/>
    </source>
</evidence>
<protein>
    <submittedName>
        <fullName evidence="1">Uncharacterized protein</fullName>
    </submittedName>
</protein>
<reference evidence="1" key="1">
    <citation type="submission" date="2023-06" db="EMBL/GenBank/DDBJ databases">
        <title>Survivors Of The Sea: Transcriptome response of Skeletonema marinoi to long-term dormancy.</title>
        <authorList>
            <person name="Pinder M.I.M."/>
            <person name="Kourtchenko O."/>
            <person name="Robertson E.K."/>
            <person name="Larsson T."/>
            <person name="Maumus F."/>
            <person name="Osuna-Cruz C.M."/>
            <person name="Vancaester E."/>
            <person name="Stenow R."/>
            <person name="Vandepoele K."/>
            <person name="Ploug H."/>
            <person name="Bruchert V."/>
            <person name="Godhe A."/>
            <person name="Topel M."/>
        </authorList>
    </citation>
    <scope>NUCLEOTIDE SEQUENCE</scope>
    <source>
        <strain evidence="1">R05AC</strain>
    </source>
</reference>
<dbReference type="AlphaFoldDB" id="A0AAD9DB46"/>
<evidence type="ECO:0000313" key="1">
    <source>
        <dbReference type="EMBL" id="KAK1739454.1"/>
    </source>
</evidence>
<comment type="caution">
    <text evidence="1">The sequence shown here is derived from an EMBL/GenBank/DDBJ whole genome shotgun (WGS) entry which is preliminary data.</text>
</comment>